<proteinExistence type="predicted"/>
<gene>
    <name evidence="2" type="ORF">GCM10023189_36040</name>
</gene>
<keyword evidence="1" id="KW-1133">Transmembrane helix</keyword>
<dbReference type="EMBL" id="BAABHD010000032">
    <property type="protein sequence ID" value="GAA4460638.1"/>
    <property type="molecule type" value="Genomic_DNA"/>
</dbReference>
<feature type="transmembrane region" description="Helical" evidence="1">
    <location>
        <begin position="135"/>
        <end position="158"/>
    </location>
</feature>
<evidence type="ECO:0008006" key="4">
    <source>
        <dbReference type="Google" id="ProtNLM"/>
    </source>
</evidence>
<feature type="transmembrane region" description="Helical" evidence="1">
    <location>
        <begin position="170"/>
        <end position="194"/>
    </location>
</feature>
<keyword evidence="3" id="KW-1185">Reference proteome</keyword>
<feature type="transmembrane region" description="Helical" evidence="1">
    <location>
        <begin position="85"/>
        <end position="105"/>
    </location>
</feature>
<dbReference type="Proteomes" id="UP001501175">
    <property type="component" value="Unassembled WGS sequence"/>
</dbReference>
<feature type="transmembrane region" description="Helical" evidence="1">
    <location>
        <begin position="365"/>
        <end position="384"/>
    </location>
</feature>
<name>A0ABP8N3I3_9BACT</name>
<feature type="transmembrane region" description="Helical" evidence="1">
    <location>
        <begin position="294"/>
        <end position="316"/>
    </location>
</feature>
<feature type="transmembrane region" description="Helical" evidence="1">
    <location>
        <begin position="112"/>
        <end position="129"/>
    </location>
</feature>
<sequence>MAAVRRIPVILLIMLPVVLVGAAVVYYAVDIPYRADYSLQNDLLQLRQQNSAVHTARQLFTSHEGQPIFWTRLVFLVCLALNGTLSYYALTLTGFAFLIVLLALLYAAFRRAGLALAYFIPVPFWLFSLQSYETLLWSTAALQAYSQMAFVLATFYLLARNRHRERFIALVPAVLALFSGNSGLPALIAGLLILFRQQHWRSIMIWSVVLIGCLSFYGYSDQPATPLSPVPLIPLPERIESFFHSAGLFADLTGAIPGRETPSGLLVGLGIVLVLGTVYFLVRLAIKAFNRQTFPFWDDFFLASGLFLLMLFLSGIPAGTELPGTGLPGAGLPDQSRLYSAVLVSILYLYSVFRWRFFSLRRWEAIVVTLSTVVLSLLSSYWSMDGIVYQHRQTIVAYLNWLQLTPAGHQRAIRTVYVPTATPFVKRIARLTGPASLTIDASTQLDSLREEPDQYVFVQEGHVNPTPANPDNGAYILLTSLEHRYLFAAWPAKPNRVAPTASHPRYTPRQFYAQIPKEDLRQGRYRIGILTSEPDRASLAMTNQYLIFTPSDQQPEKDSAQPMAIK</sequence>
<evidence type="ECO:0000313" key="3">
    <source>
        <dbReference type="Proteomes" id="UP001501175"/>
    </source>
</evidence>
<evidence type="ECO:0000256" key="1">
    <source>
        <dbReference type="SAM" id="Phobius"/>
    </source>
</evidence>
<comment type="caution">
    <text evidence="2">The sequence shown here is derived from an EMBL/GenBank/DDBJ whole genome shotgun (WGS) entry which is preliminary data.</text>
</comment>
<feature type="transmembrane region" description="Helical" evidence="1">
    <location>
        <begin position="7"/>
        <end position="29"/>
    </location>
</feature>
<organism evidence="2 3">
    <name type="scientific">Nibrella saemangeumensis</name>
    <dbReference type="NCBI Taxonomy" id="1084526"/>
    <lineage>
        <taxon>Bacteria</taxon>
        <taxon>Pseudomonadati</taxon>
        <taxon>Bacteroidota</taxon>
        <taxon>Cytophagia</taxon>
        <taxon>Cytophagales</taxon>
        <taxon>Spirosomataceae</taxon>
        <taxon>Nibrella</taxon>
    </lineage>
</organism>
<evidence type="ECO:0000313" key="2">
    <source>
        <dbReference type="EMBL" id="GAA4460638.1"/>
    </source>
</evidence>
<reference evidence="3" key="1">
    <citation type="journal article" date="2019" name="Int. J. Syst. Evol. Microbiol.">
        <title>The Global Catalogue of Microorganisms (GCM) 10K type strain sequencing project: providing services to taxonomists for standard genome sequencing and annotation.</title>
        <authorList>
            <consortium name="The Broad Institute Genomics Platform"/>
            <consortium name="The Broad Institute Genome Sequencing Center for Infectious Disease"/>
            <person name="Wu L."/>
            <person name="Ma J."/>
        </authorList>
    </citation>
    <scope>NUCLEOTIDE SEQUENCE [LARGE SCALE GENOMIC DNA]</scope>
    <source>
        <strain evidence="3">JCM 17927</strain>
    </source>
</reference>
<feature type="transmembrane region" description="Helical" evidence="1">
    <location>
        <begin position="336"/>
        <end position="353"/>
    </location>
</feature>
<keyword evidence="1" id="KW-0472">Membrane</keyword>
<keyword evidence="1" id="KW-0812">Transmembrane</keyword>
<feature type="transmembrane region" description="Helical" evidence="1">
    <location>
        <begin position="264"/>
        <end position="282"/>
    </location>
</feature>
<dbReference type="RefSeq" id="WP_345245506.1">
    <property type="nucleotide sequence ID" value="NZ_BAABHD010000032.1"/>
</dbReference>
<feature type="transmembrane region" description="Helical" evidence="1">
    <location>
        <begin position="200"/>
        <end position="220"/>
    </location>
</feature>
<accession>A0ABP8N3I3</accession>
<protein>
    <recommendedName>
        <fullName evidence="4">4-amino-4-deoxy-L-arabinose transferase</fullName>
    </recommendedName>
</protein>